<accession>D0WCW5</accession>
<organism evidence="2 3">
    <name type="scientific">Neisseria lactamica ATCC 23970</name>
    <dbReference type="NCBI Taxonomy" id="546265"/>
    <lineage>
        <taxon>Bacteria</taxon>
        <taxon>Pseudomonadati</taxon>
        <taxon>Pseudomonadota</taxon>
        <taxon>Betaproteobacteria</taxon>
        <taxon>Neisseriales</taxon>
        <taxon>Neisseriaceae</taxon>
        <taxon>Neisseria</taxon>
    </lineage>
</organism>
<feature type="region of interest" description="Disordered" evidence="1">
    <location>
        <begin position="1"/>
        <end position="42"/>
    </location>
</feature>
<gene>
    <name evidence="2" type="ORF">NEILACOT_05399</name>
</gene>
<name>D0WCW5_NEILA</name>
<reference evidence="2 3" key="1">
    <citation type="submission" date="2009-10" db="EMBL/GenBank/DDBJ databases">
        <authorList>
            <person name="Weinstock G."/>
            <person name="Sodergren E."/>
            <person name="Clifton S."/>
            <person name="Fulton L."/>
            <person name="Fulton B."/>
            <person name="Courtney L."/>
            <person name="Fronick C."/>
            <person name="Harrison M."/>
            <person name="Strong C."/>
            <person name="Farmer C."/>
            <person name="Delahaunty K."/>
            <person name="Markovic C."/>
            <person name="Hall O."/>
            <person name="Minx P."/>
            <person name="Tomlinson C."/>
            <person name="Mitreva M."/>
            <person name="Nelson J."/>
            <person name="Hou S."/>
            <person name="Wollam A."/>
            <person name="Pepin K.H."/>
            <person name="Johnson M."/>
            <person name="Bhonagiri V."/>
            <person name="Nash W.E."/>
            <person name="Warren W."/>
            <person name="Chinwalla A."/>
            <person name="Mardis E.R."/>
            <person name="Wilson R.K."/>
        </authorList>
    </citation>
    <scope>NUCLEOTIDE SEQUENCE [LARGE SCALE GENOMIC DNA]</scope>
    <source>
        <strain evidence="2 3">ATCC 23970</strain>
    </source>
</reference>
<dbReference type="Proteomes" id="UP000003843">
    <property type="component" value="Unassembled WGS sequence"/>
</dbReference>
<evidence type="ECO:0000313" key="2">
    <source>
        <dbReference type="EMBL" id="EEZ74575.1"/>
    </source>
</evidence>
<dbReference type="AlphaFoldDB" id="D0WCW5"/>
<proteinExistence type="predicted"/>
<protein>
    <submittedName>
        <fullName evidence="2">Uncharacterized protein</fullName>
    </submittedName>
</protein>
<evidence type="ECO:0000256" key="1">
    <source>
        <dbReference type="SAM" id="MobiDB-lite"/>
    </source>
</evidence>
<comment type="caution">
    <text evidence="2">The sequence shown here is derived from an EMBL/GenBank/DDBJ whole genome shotgun (WGS) entry which is preliminary data.</text>
</comment>
<sequence length="71" mass="7658">MPSEASAVQTASRALPAEIRNAGTHCTRVEHPSETSNKMPSENGFGRHFCSFSFSPQSGFSIRKAGRKSVC</sequence>
<feature type="compositionally biased region" description="Polar residues" evidence="1">
    <location>
        <begin position="1"/>
        <end position="12"/>
    </location>
</feature>
<evidence type="ECO:0000313" key="3">
    <source>
        <dbReference type="Proteomes" id="UP000003843"/>
    </source>
</evidence>
<dbReference type="EMBL" id="ACEQ02000037">
    <property type="protein sequence ID" value="EEZ74575.1"/>
    <property type="molecule type" value="Genomic_DNA"/>
</dbReference>